<accession>A0A834MR60</accession>
<protein>
    <submittedName>
        <fullName evidence="1">Uncharacterized protein</fullName>
    </submittedName>
</protein>
<dbReference type="AlphaFoldDB" id="A0A834MR60"/>
<proteinExistence type="predicted"/>
<keyword evidence="2" id="KW-1185">Reference proteome</keyword>
<organism evidence="1 2">
    <name type="scientific">Vespula vulgaris</name>
    <name type="common">Yellow jacket</name>
    <name type="synonym">Wasp</name>
    <dbReference type="NCBI Taxonomy" id="7454"/>
    <lineage>
        <taxon>Eukaryota</taxon>
        <taxon>Metazoa</taxon>
        <taxon>Ecdysozoa</taxon>
        <taxon>Arthropoda</taxon>
        <taxon>Hexapoda</taxon>
        <taxon>Insecta</taxon>
        <taxon>Pterygota</taxon>
        <taxon>Neoptera</taxon>
        <taxon>Endopterygota</taxon>
        <taxon>Hymenoptera</taxon>
        <taxon>Apocrita</taxon>
        <taxon>Aculeata</taxon>
        <taxon>Vespoidea</taxon>
        <taxon>Vespidae</taxon>
        <taxon>Vespinae</taxon>
        <taxon>Vespula</taxon>
    </lineage>
</organism>
<dbReference type="EMBL" id="JACSEA010000019">
    <property type="protein sequence ID" value="KAF7382095.1"/>
    <property type="molecule type" value="Genomic_DNA"/>
</dbReference>
<comment type="caution">
    <text evidence="1">The sequence shown here is derived from an EMBL/GenBank/DDBJ whole genome shotgun (WGS) entry which is preliminary data.</text>
</comment>
<evidence type="ECO:0000313" key="1">
    <source>
        <dbReference type="EMBL" id="KAF7382095.1"/>
    </source>
</evidence>
<name>A0A834MR60_VESVU</name>
<evidence type="ECO:0000313" key="2">
    <source>
        <dbReference type="Proteomes" id="UP000614350"/>
    </source>
</evidence>
<dbReference type="Proteomes" id="UP000614350">
    <property type="component" value="Unassembled WGS sequence"/>
</dbReference>
<reference evidence="1" key="1">
    <citation type="journal article" date="2020" name="G3 (Bethesda)">
        <title>High-Quality Assemblies for Three Invasive Social Wasps from the &lt;i&gt;Vespula&lt;/i&gt; Genus.</title>
        <authorList>
            <person name="Harrop T.W.R."/>
            <person name="Guhlin J."/>
            <person name="McLaughlin G.M."/>
            <person name="Permina E."/>
            <person name="Stockwell P."/>
            <person name="Gilligan J."/>
            <person name="Le Lec M.F."/>
            <person name="Gruber M.A.M."/>
            <person name="Quinn O."/>
            <person name="Lovegrove M."/>
            <person name="Duncan E.J."/>
            <person name="Remnant E.J."/>
            <person name="Van Eeckhoven J."/>
            <person name="Graham B."/>
            <person name="Knapp R.A."/>
            <person name="Langford K.W."/>
            <person name="Kronenberg Z."/>
            <person name="Press M.O."/>
            <person name="Eacker S.M."/>
            <person name="Wilson-Rankin E.E."/>
            <person name="Purcell J."/>
            <person name="Lester P.J."/>
            <person name="Dearden P.K."/>
        </authorList>
    </citation>
    <scope>NUCLEOTIDE SEQUENCE</scope>
    <source>
        <strain evidence="1">Marl-1</strain>
    </source>
</reference>
<sequence length="112" mass="13217">MNRHYTIDTFTIAFRFMEVKHDLDINKTQLNALDYDQPSRYIIDDEVFYIVNRNIYYRFVRATIATITTIITKTNEHDVTLSSVALSCVTLSYVTLRYVKLRYYSTEAGLCH</sequence>
<gene>
    <name evidence="1" type="ORF">HZH66_013527</name>
</gene>